<sequence length="218" mass="23248">MVGCMSKVAVILSGSGVFDGSELHETVITMLHLEKLGVKYQTFAPDTQQLHTIDHSTGEASEGRNVLVESNRVSRGTTQPLTELNHRDFDALIFVGGFGAAKNLSDFAVKGSEYSVIPSIGSVITEFNQNNKWILAMCIAPVLLAKVVSGSKLTIGSDSGTIEAMATTGVNHVTCSVVESCVDEENKLITTPAYMLASNLIELEEGISEALKLLSSKL</sequence>
<dbReference type="PANTHER" id="PTHR10224">
    <property type="entry name" value="ES1 PROTEIN HOMOLOG, MITOCHONDRIAL"/>
    <property type="match status" value="1"/>
</dbReference>
<dbReference type="PANTHER" id="PTHR10224:SF12">
    <property type="entry name" value="GLYOXALASE ELBB"/>
    <property type="match status" value="1"/>
</dbReference>
<dbReference type="InterPro" id="IPR029062">
    <property type="entry name" value="Class_I_gatase-like"/>
</dbReference>
<protein>
    <submittedName>
        <fullName evidence="2">Isoprenoid biosynthesis protein ElbB</fullName>
    </submittedName>
</protein>
<name>V5F426_9VIBR</name>
<dbReference type="InterPro" id="IPR002818">
    <property type="entry name" value="DJ-1/PfpI"/>
</dbReference>
<feature type="domain" description="DJ-1/PfpI" evidence="1">
    <location>
        <begin position="17"/>
        <end position="190"/>
    </location>
</feature>
<proteinExistence type="predicted"/>
<organism evidence="2 3">
    <name type="scientific">Vibrio halioticoli NBRC 102217</name>
    <dbReference type="NCBI Taxonomy" id="1219072"/>
    <lineage>
        <taxon>Bacteria</taxon>
        <taxon>Pseudomonadati</taxon>
        <taxon>Pseudomonadota</taxon>
        <taxon>Gammaproteobacteria</taxon>
        <taxon>Vibrionales</taxon>
        <taxon>Vibrionaceae</taxon>
        <taxon>Vibrio</taxon>
    </lineage>
</organism>
<accession>V5F426</accession>
<dbReference type="Pfam" id="PF01965">
    <property type="entry name" value="DJ-1_PfpI"/>
    <property type="match status" value="1"/>
</dbReference>
<dbReference type="NCBIfam" id="NF008747">
    <property type="entry name" value="PRK11780.1"/>
    <property type="match status" value="1"/>
</dbReference>
<reference evidence="2 3" key="1">
    <citation type="submission" date="2013-11" db="EMBL/GenBank/DDBJ databases">
        <title>Whole genome shotgun sequence of Vibrio halioticoli NBRC 102217.</title>
        <authorList>
            <person name="Isaki S."/>
            <person name="Kimura A."/>
            <person name="Ohji S."/>
            <person name="Hosoyama A."/>
            <person name="Fujita N."/>
            <person name="Hashimoto M."/>
            <person name="Hosoyama Y."/>
            <person name="Yamazoe A."/>
        </authorList>
    </citation>
    <scope>NUCLEOTIDE SEQUENCE [LARGE SCALE GENOMIC DNA]</scope>
    <source>
        <strain evidence="2 3">NBRC 102217</strain>
    </source>
</reference>
<evidence type="ECO:0000313" key="2">
    <source>
        <dbReference type="EMBL" id="GAD89959.1"/>
    </source>
</evidence>
<dbReference type="Proteomes" id="UP000017800">
    <property type="component" value="Unassembled WGS sequence"/>
</dbReference>
<gene>
    <name evidence="2" type="primary">elbB</name>
    <name evidence="2" type="ORF">VHA01S_030_00340</name>
</gene>
<comment type="caution">
    <text evidence="2">The sequence shown here is derived from an EMBL/GenBank/DDBJ whole genome shotgun (WGS) entry which is preliminary data.</text>
</comment>
<dbReference type="EMBL" id="BAUJ01000030">
    <property type="protein sequence ID" value="GAD89959.1"/>
    <property type="molecule type" value="Genomic_DNA"/>
</dbReference>
<evidence type="ECO:0000259" key="1">
    <source>
        <dbReference type="Pfam" id="PF01965"/>
    </source>
</evidence>
<dbReference type="Gene3D" id="3.40.50.880">
    <property type="match status" value="1"/>
</dbReference>
<dbReference type="eggNOG" id="COG3155">
    <property type="taxonomic scope" value="Bacteria"/>
</dbReference>
<dbReference type="AlphaFoldDB" id="V5F426"/>
<keyword evidence="3" id="KW-1185">Reference proteome</keyword>
<dbReference type="SUPFAM" id="SSF52317">
    <property type="entry name" value="Class I glutamine amidotransferase-like"/>
    <property type="match status" value="1"/>
</dbReference>
<evidence type="ECO:0000313" key="3">
    <source>
        <dbReference type="Proteomes" id="UP000017800"/>
    </source>
</evidence>